<dbReference type="EMBL" id="JACVVX010000001">
    <property type="protein sequence ID" value="MBD0413603.1"/>
    <property type="molecule type" value="Genomic_DNA"/>
</dbReference>
<dbReference type="AlphaFoldDB" id="A0A8J6PTC3"/>
<dbReference type="PANTHER" id="PTHR30157:SF0">
    <property type="entry name" value="NADPH-DEPENDENT FERRIC-CHELATE REDUCTASE"/>
    <property type="match status" value="1"/>
</dbReference>
<sequence>MTLTSRAEVSLSHLPTYLDSIVDRLGSYHPEVVRQGERAEFRYPFGRAALDFPQGRLVMTAEAPDTMGLARVKDLVAVAVQLYAKSENPRIVWTGDLAGETRLEQFRLMRVTAKHYVTPRMLRVRLAGKDLARFGLFGGMHIRMLFATPENPDPVWPVMGENGLPSWPSEARRPVSRAYTVRALDAEAGWIDVDFVMHEEHGVASSWAVHAEEGDTVGVLGPVGRPLKSADWYVLGADETGLPAVGRLLESLSPDTQGIAYLEVENAAEEQELKRPDGFEIRWLHRNGAPTDGTTGFSHLVCNQPWPDRDKTFGWFAAEASVAKKVREHWRVTRGLGRDRTLVAGYWQRDSTGFMAG</sequence>
<evidence type="ECO:0000313" key="4">
    <source>
        <dbReference type="Proteomes" id="UP000643405"/>
    </source>
</evidence>
<dbReference type="Pfam" id="PF08021">
    <property type="entry name" value="FAD_binding_9"/>
    <property type="match status" value="1"/>
</dbReference>
<dbReference type="InterPro" id="IPR013113">
    <property type="entry name" value="SIP_FAD-bd"/>
</dbReference>
<comment type="similarity">
    <text evidence="1">Belongs to the SIP oxidoreductase family.</text>
</comment>
<dbReference type="Proteomes" id="UP000643405">
    <property type="component" value="Unassembled WGS sequence"/>
</dbReference>
<evidence type="ECO:0000259" key="2">
    <source>
        <dbReference type="PROSITE" id="PS51384"/>
    </source>
</evidence>
<protein>
    <submittedName>
        <fullName evidence="3">Siderophore-interacting protein</fullName>
    </submittedName>
</protein>
<dbReference type="PANTHER" id="PTHR30157">
    <property type="entry name" value="FERRIC REDUCTASE, NADPH-DEPENDENT"/>
    <property type="match status" value="1"/>
</dbReference>
<keyword evidence="4" id="KW-1185">Reference proteome</keyword>
<gene>
    <name evidence="3" type="ORF">ICI42_02945</name>
</gene>
<dbReference type="RefSeq" id="WP_188163024.1">
    <property type="nucleotide sequence ID" value="NZ_JACVVX010000001.1"/>
</dbReference>
<reference evidence="3" key="1">
    <citation type="submission" date="2020-09" db="EMBL/GenBank/DDBJ databases">
        <title>Genome seq and assembly of Tianweitania sp.</title>
        <authorList>
            <person name="Chhetri G."/>
        </authorList>
    </citation>
    <scope>NUCLEOTIDE SEQUENCE</scope>
    <source>
        <strain evidence="3">Rool2</strain>
    </source>
</reference>
<dbReference type="Pfam" id="PF04954">
    <property type="entry name" value="SIP"/>
    <property type="match status" value="1"/>
</dbReference>
<dbReference type="InterPro" id="IPR039261">
    <property type="entry name" value="FNR_nucleotide-bd"/>
</dbReference>
<dbReference type="InterPro" id="IPR014543">
    <property type="entry name" value="UCP028291"/>
</dbReference>
<dbReference type="InterPro" id="IPR017938">
    <property type="entry name" value="Riboflavin_synthase-like_b-brl"/>
</dbReference>
<dbReference type="InterPro" id="IPR017927">
    <property type="entry name" value="FAD-bd_FR_type"/>
</dbReference>
<accession>A0A8J6PTC3</accession>
<dbReference type="Pfam" id="PF09981">
    <property type="entry name" value="DUF2218"/>
    <property type="match status" value="1"/>
</dbReference>
<evidence type="ECO:0000313" key="3">
    <source>
        <dbReference type="EMBL" id="MBD0413603.1"/>
    </source>
</evidence>
<feature type="domain" description="FAD-binding FR-type" evidence="2">
    <location>
        <begin position="104"/>
        <end position="229"/>
    </location>
</feature>
<dbReference type="PROSITE" id="PS51384">
    <property type="entry name" value="FAD_FR"/>
    <property type="match status" value="1"/>
</dbReference>
<dbReference type="CDD" id="cd06193">
    <property type="entry name" value="siderophore_interacting"/>
    <property type="match status" value="1"/>
</dbReference>
<name>A0A8J6PTC3_9HYPH</name>
<dbReference type="Gene3D" id="3.30.310.50">
    <property type="entry name" value="Alpha-D-phosphohexomutase, C-terminal domain"/>
    <property type="match status" value="1"/>
</dbReference>
<comment type="caution">
    <text evidence="3">The sequence shown here is derived from an EMBL/GenBank/DDBJ whole genome shotgun (WGS) entry which is preliminary data.</text>
</comment>
<dbReference type="GO" id="GO:0016491">
    <property type="term" value="F:oxidoreductase activity"/>
    <property type="evidence" value="ECO:0007669"/>
    <property type="project" value="InterPro"/>
</dbReference>
<organism evidence="3 4">
    <name type="scientific">Oryzicola mucosus</name>
    <dbReference type="NCBI Taxonomy" id="2767425"/>
    <lineage>
        <taxon>Bacteria</taxon>
        <taxon>Pseudomonadati</taxon>
        <taxon>Pseudomonadota</taxon>
        <taxon>Alphaproteobacteria</taxon>
        <taxon>Hyphomicrobiales</taxon>
        <taxon>Phyllobacteriaceae</taxon>
        <taxon>Oryzicola</taxon>
    </lineage>
</organism>
<dbReference type="InterPro" id="IPR039374">
    <property type="entry name" value="SIP_fam"/>
</dbReference>
<dbReference type="Gene3D" id="3.40.50.80">
    <property type="entry name" value="Nucleotide-binding domain of ferredoxin-NADP reductase (FNR) module"/>
    <property type="match status" value="1"/>
</dbReference>
<dbReference type="InterPro" id="IPR007037">
    <property type="entry name" value="SIP_rossman_dom"/>
</dbReference>
<evidence type="ECO:0000256" key="1">
    <source>
        <dbReference type="ARBA" id="ARBA00035644"/>
    </source>
</evidence>
<proteinExistence type="inferred from homology"/>
<dbReference type="SUPFAM" id="SSF63380">
    <property type="entry name" value="Riboflavin synthase domain-like"/>
    <property type="match status" value="1"/>
</dbReference>
<dbReference type="Gene3D" id="2.40.30.10">
    <property type="entry name" value="Translation factors"/>
    <property type="match status" value="1"/>
</dbReference>